<keyword evidence="5" id="KW-1185">Reference proteome</keyword>
<protein>
    <submittedName>
        <fullName evidence="4">Uncharacterized protein</fullName>
    </submittedName>
</protein>
<feature type="coiled-coil region" evidence="1">
    <location>
        <begin position="156"/>
        <end position="190"/>
    </location>
</feature>
<evidence type="ECO:0000313" key="4">
    <source>
        <dbReference type="EMBL" id="KAF0543792.1"/>
    </source>
</evidence>
<feature type="region of interest" description="Disordered" evidence="2">
    <location>
        <begin position="200"/>
        <end position="237"/>
    </location>
</feature>
<keyword evidence="1" id="KW-0175">Coiled coil</keyword>
<gene>
    <name evidence="4" type="ORF">F8M41_003287</name>
</gene>
<evidence type="ECO:0000313" key="5">
    <source>
        <dbReference type="Proteomes" id="UP000439903"/>
    </source>
</evidence>
<feature type="region of interest" description="Disordered" evidence="2">
    <location>
        <begin position="69"/>
        <end position="88"/>
    </location>
</feature>
<evidence type="ECO:0000256" key="3">
    <source>
        <dbReference type="SAM" id="Phobius"/>
    </source>
</evidence>
<evidence type="ECO:0000256" key="2">
    <source>
        <dbReference type="SAM" id="MobiDB-lite"/>
    </source>
</evidence>
<proteinExistence type="predicted"/>
<keyword evidence="3" id="KW-0472">Membrane</keyword>
<accession>A0A8H4ESA3</accession>
<sequence>MSITYLFLLKYFFRYIFFSLHFSNISSNIFFFYNSKQSKKQQKSLICDTSERQQQEPLVVIEPLTKNPLPLSETLPSTGLRQTDTSTTPNSPVRFVSHSLIRSLPHTPARSLLLARPSIPVHSTTFFKKSTFIHPTSPVIISSPELTSALFNLKQKYLLREEIVQLRRRISDLEAENKQAKEEIKDLVIINEGLGKESDLQSKTAESMISESKKSESEDKLSGDNDGKSSSEIQPSQLSTERFFDPKAARAEMKILLKTILRKFQLKIDEVFLSSDNKQILNKLIPELT</sequence>
<comment type="caution">
    <text evidence="4">The sequence shown here is derived from an EMBL/GenBank/DDBJ whole genome shotgun (WGS) entry which is preliminary data.</text>
</comment>
<dbReference type="Proteomes" id="UP000439903">
    <property type="component" value="Unassembled WGS sequence"/>
</dbReference>
<dbReference type="EMBL" id="WTPW01000130">
    <property type="protein sequence ID" value="KAF0543792.1"/>
    <property type="molecule type" value="Genomic_DNA"/>
</dbReference>
<feature type="transmembrane region" description="Helical" evidence="3">
    <location>
        <begin position="12"/>
        <end position="33"/>
    </location>
</feature>
<organism evidence="4 5">
    <name type="scientific">Gigaspora margarita</name>
    <dbReference type="NCBI Taxonomy" id="4874"/>
    <lineage>
        <taxon>Eukaryota</taxon>
        <taxon>Fungi</taxon>
        <taxon>Fungi incertae sedis</taxon>
        <taxon>Mucoromycota</taxon>
        <taxon>Glomeromycotina</taxon>
        <taxon>Glomeromycetes</taxon>
        <taxon>Diversisporales</taxon>
        <taxon>Gigasporaceae</taxon>
        <taxon>Gigaspora</taxon>
    </lineage>
</organism>
<keyword evidence="3" id="KW-1133">Transmembrane helix</keyword>
<keyword evidence="3" id="KW-0812">Transmembrane</keyword>
<feature type="compositionally biased region" description="Polar residues" evidence="2">
    <location>
        <begin position="74"/>
        <end position="88"/>
    </location>
</feature>
<evidence type="ECO:0000256" key="1">
    <source>
        <dbReference type="SAM" id="Coils"/>
    </source>
</evidence>
<name>A0A8H4ESA3_GIGMA</name>
<dbReference type="AlphaFoldDB" id="A0A8H4ESA3"/>
<reference evidence="4 5" key="1">
    <citation type="journal article" date="2019" name="Environ. Microbiol.">
        <title>At the nexus of three kingdoms: the genome of the mycorrhizal fungus Gigaspora margarita provides insights into plant, endobacterial and fungal interactions.</title>
        <authorList>
            <person name="Venice F."/>
            <person name="Ghignone S."/>
            <person name="Salvioli di Fossalunga A."/>
            <person name="Amselem J."/>
            <person name="Novero M."/>
            <person name="Xianan X."/>
            <person name="Sedzielewska Toro K."/>
            <person name="Morin E."/>
            <person name="Lipzen A."/>
            <person name="Grigoriev I.V."/>
            <person name="Henrissat B."/>
            <person name="Martin F.M."/>
            <person name="Bonfante P."/>
        </authorList>
    </citation>
    <scope>NUCLEOTIDE SEQUENCE [LARGE SCALE GENOMIC DNA]</scope>
    <source>
        <strain evidence="4 5">BEG34</strain>
    </source>
</reference>
<feature type="compositionally biased region" description="Basic and acidic residues" evidence="2">
    <location>
        <begin position="211"/>
        <end position="229"/>
    </location>
</feature>